<organism evidence="1 2">
    <name type="scientific">Streptomyces olivaceiscleroticus</name>
    <dbReference type="NCBI Taxonomy" id="68245"/>
    <lineage>
        <taxon>Bacteria</taxon>
        <taxon>Bacillati</taxon>
        <taxon>Actinomycetota</taxon>
        <taxon>Actinomycetes</taxon>
        <taxon>Kitasatosporales</taxon>
        <taxon>Streptomycetaceae</taxon>
        <taxon>Streptomyces</taxon>
    </lineage>
</organism>
<reference evidence="1 2" key="1">
    <citation type="journal article" date="2019" name="Int. J. Syst. Evol. Microbiol.">
        <title>The Global Catalogue of Microorganisms (GCM) 10K type strain sequencing project: providing services to taxonomists for standard genome sequencing and annotation.</title>
        <authorList>
            <consortium name="The Broad Institute Genomics Platform"/>
            <consortium name="The Broad Institute Genome Sequencing Center for Infectious Disease"/>
            <person name="Wu L."/>
            <person name="Ma J."/>
        </authorList>
    </citation>
    <scope>NUCLEOTIDE SEQUENCE [LARGE SCALE GENOMIC DNA]</scope>
    <source>
        <strain evidence="1 2">JCM 4805</strain>
    </source>
</reference>
<protein>
    <submittedName>
        <fullName evidence="1">Uncharacterized protein</fullName>
    </submittedName>
</protein>
<dbReference type="RefSeq" id="WP_346095353.1">
    <property type="nucleotide sequence ID" value="NZ_BAAABY010000023.1"/>
</dbReference>
<name>A0ABN0ZYT0_9ACTN</name>
<dbReference type="Proteomes" id="UP001500909">
    <property type="component" value="Unassembled WGS sequence"/>
</dbReference>
<evidence type="ECO:0000313" key="1">
    <source>
        <dbReference type="EMBL" id="GAA0463401.1"/>
    </source>
</evidence>
<accession>A0ABN0ZYT0</accession>
<comment type="caution">
    <text evidence="1">The sequence shown here is derived from an EMBL/GenBank/DDBJ whole genome shotgun (WGS) entry which is preliminary data.</text>
</comment>
<evidence type="ECO:0000313" key="2">
    <source>
        <dbReference type="Proteomes" id="UP001500909"/>
    </source>
</evidence>
<gene>
    <name evidence="1" type="ORF">GCM10010361_29100</name>
</gene>
<proteinExistence type="predicted"/>
<dbReference type="InterPro" id="IPR039708">
    <property type="entry name" value="MT1774/Rv1733c-like"/>
</dbReference>
<dbReference type="PANTHER" id="PTHR42305">
    <property type="entry name" value="MEMBRANE PROTEIN RV1733C-RELATED"/>
    <property type="match status" value="1"/>
</dbReference>
<dbReference type="PANTHER" id="PTHR42305:SF1">
    <property type="entry name" value="MEMBRANE PROTEIN RV1733C-RELATED"/>
    <property type="match status" value="1"/>
</dbReference>
<sequence length="192" mass="20835">MGTKKWMWRWRSSPLRRPSDVLESLVVLLAVLLVLLGTPTVAVMASRAAQDTVQEQRRDRHSATAVLVEDAPEQAPATGYSGADNDKVSVAVRWRDTQGSVRTGTAPSEPGRKAGTAVAIWLDDRGRLTKQPLGSVDGAVTVGMTGIAAALGWSVAVLSAAWGTRLGLDRWRARQWGREWAQVGPQWGQKQK</sequence>
<dbReference type="EMBL" id="BAAABY010000023">
    <property type="protein sequence ID" value="GAA0463401.1"/>
    <property type="molecule type" value="Genomic_DNA"/>
</dbReference>
<keyword evidence="2" id="KW-1185">Reference proteome</keyword>